<gene>
    <name evidence="2" type="ORF">ABEG17_19355</name>
</gene>
<evidence type="ECO:0000256" key="1">
    <source>
        <dbReference type="SAM" id="MobiDB-lite"/>
    </source>
</evidence>
<protein>
    <recommendedName>
        <fullName evidence="3">Phasin domain-containing protein</fullName>
    </recommendedName>
</protein>
<reference evidence="2" key="1">
    <citation type="submission" date="2024-05" db="EMBL/GenBank/DDBJ databases">
        <authorList>
            <person name="Kim S."/>
            <person name="Heo J."/>
            <person name="Choi H."/>
            <person name="Choi Y."/>
            <person name="Kwon S.-W."/>
            <person name="Kim Y."/>
        </authorList>
    </citation>
    <scope>NUCLEOTIDE SEQUENCE</scope>
    <source>
        <strain evidence="2">KACC 23699</strain>
    </source>
</reference>
<evidence type="ECO:0000313" key="2">
    <source>
        <dbReference type="EMBL" id="XBO43691.1"/>
    </source>
</evidence>
<dbReference type="AlphaFoldDB" id="A0AAU7JTV6"/>
<dbReference type="RefSeq" id="WP_406831138.1">
    <property type="nucleotide sequence ID" value="NZ_CP157483.1"/>
</dbReference>
<dbReference type="EMBL" id="CP157483">
    <property type="protein sequence ID" value="XBO43691.1"/>
    <property type="molecule type" value="Genomic_DNA"/>
</dbReference>
<feature type="compositionally biased region" description="Low complexity" evidence="1">
    <location>
        <begin position="150"/>
        <end position="162"/>
    </location>
</feature>
<feature type="compositionally biased region" description="Basic residues" evidence="1">
    <location>
        <begin position="163"/>
        <end position="173"/>
    </location>
</feature>
<feature type="compositionally biased region" description="Basic residues" evidence="1">
    <location>
        <begin position="189"/>
        <end position="200"/>
    </location>
</feature>
<feature type="compositionally biased region" description="Low complexity" evidence="1">
    <location>
        <begin position="174"/>
        <end position="183"/>
    </location>
</feature>
<sequence length="241" mass="24351">MAFESVRSYVQLANGLGELTMAKAMEAAQGLLVLPGADEVSRKVVQASTLAEELLEMARANRANLVALVQSEVESALRRTDVARVADLDAARTALAGVSKELADLKAMVVATGASAVAGASRGSLGRSGAVTTSVRTVTSPPAETPAPRPARTAPATSTAKAPAKKAAPRKAAARPATSATKETTAKKAAAKKATAKKATAKNSTAKKATAKKATAKKATAKPTTKKAAAKTTSTANETTS</sequence>
<evidence type="ECO:0008006" key="3">
    <source>
        <dbReference type="Google" id="ProtNLM"/>
    </source>
</evidence>
<accession>A0AAU7JTV6</accession>
<feature type="compositionally biased region" description="Low complexity" evidence="1">
    <location>
        <begin position="120"/>
        <end position="142"/>
    </location>
</feature>
<organism evidence="2">
    <name type="scientific">Pedococcus sp. KACC 23699</name>
    <dbReference type="NCBI Taxonomy" id="3149228"/>
    <lineage>
        <taxon>Bacteria</taxon>
        <taxon>Bacillati</taxon>
        <taxon>Actinomycetota</taxon>
        <taxon>Actinomycetes</taxon>
        <taxon>Micrococcales</taxon>
        <taxon>Intrasporangiaceae</taxon>
        <taxon>Pedococcus</taxon>
    </lineage>
</organism>
<name>A0AAU7JTV6_9MICO</name>
<feature type="compositionally biased region" description="Low complexity" evidence="1">
    <location>
        <begin position="230"/>
        <end position="241"/>
    </location>
</feature>
<feature type="compositionally biased region" description="Basic residues" evidence="1">
    <location>
        <begin position="209"/>
        <end position="229"/>
    </location>
</feature>
<feature type="region of interest" description="Disordered" evidence="1">
    <location>
        <begin position="120"/>
        <end position="241"/>
    </location>
</feature>
<proteinExistence type="predicted"/>